<dbReference type="SUPFAM" id="SSF52833">
    <property type="entry name" value="Thioredoxin-like"/>
    <property type="match status" value="1"/>
</dbReference>
<dbReference type="AlphaFoldDB" id="A0AAV7ISP1"/>
<evidence type="ECO:0000313" key="2">
    <source>
        <dbReference type="EMBL" id="KAH0557589.1"/>
    </source>
</evidence>
<comment type="caution">
    <text evidence="2">The sequence shown here is derived from an EMBL/GenBank/DDBJ whole genome shotgun (WGS) entry which is preliminary data.</text>
</comment>
<sequence>MGVVPKTRFACLKMRHILNTHMVQYEERDLYRSSGLQTELKDRLASDYVQVPQLFIDGQHIGVLLQLDM</sequence>
<protein>
    <recommendedName>
        <fullName evidence="1">Glutaredoxin domain-containing protein</fullName>
    </recommendedName>
</protein>
<dbReference type="Gene3D" id="3.40.30.10">
    <property type="entry name" value="Glutaredoxin"/>
    <property type="match status" value="1"/>
</dbReference>
<dbReference type="Pfam" id="PF00462">
    <property type="entry name" value="Glutaredoxin"/>
    <property type="match status" value="1"/>
</dbReference>
<dbReference type="InterPro" id="IPR036249">
    <property type="entry name" value="Thioredoxin-like_sf"/>
</dbReference>
<accession>A0AAV7ISP1</accession>
<dbReference type="Proteomes" id="UP000826195">
    <property type="component" value="Unassembled WGS sequence"/>
</dbReference>
<gene>
    <name evidence="2" type="ORF">KQX54_008649</name>
</gene>
<dbReference type="PANTHER" id="PTHR45669:SF22">
    <property type="entry name" value="GLUTAREDOXIN DOMAIN-CONTAINING CYSTEINE-RICH PROTEIN CG12206-RELATED"/>
    <property type="match status" value="1"/>
</dbReference>
<dbReference type="PROSITE" id="PS51354">
    <property type="entry name" value="GLUTAREDOXIN_2"/>
    <property type="match status" value="1"/>
</dbReference>
<proteinExistence type="predicted"/>
<dbReference type="EMBL" id="JAHXZJ010000747">
    <property type="protein sequence ID" value="KAH0557589.1"/>
    <property type="molecule type" value="Genomic_DNA"/>
</dbReference>
<organism evidence="2 3">
    <name type="scientific">Cotesia glomerata</name>
    <name type="common">Lepidopteran parasitic wasp</name>
    <name type="synonym">Apanteles glomeratus</name>
    <dbReference type="NCBI Taxonomy" id="32391"/>
    <lineage>
        <taxon>Eukaryota</taxon>
        <taxon>Metazoa</taxon>
        <taxon>Ecdysozoa</taxon>
        <taxon>Arthropoda</taxon>
        <taxon>Hexapoda</taxon>
        <taxon>Insecta</taxon>
        <taxon>Pterygota</taxon>
        <taxon>Neoptera</taxon>
        <taxon>Endopterygota</taxon>
        <taxon>Hymenoptera</taxon>
        <taxon>Apocrita</taxon>
        <taxon>Ichneumonoidea</taxon>
        <taxon>Braconidae</taxon>
        <taxon>Microgastrinae</taxon>
        <taxon>Cotesia</taxon>
    </lineage>
</organism>
<name>A0AAV7ISP1_COTGL</name>
<reference evidence="2 3" key="1">
    <citation type="journal article" date="2021" name="J. Hered.">
        <title>A chromosome-level genome assembly of the parasitoid wasp, Cotesia glomerata (Hymenoptera: Braconidae).</title>
        <authorList>
            <person name="Pinto B.J."/>
            <person name="Weis J.J."/>
            <person name="Gamble T."/>
            <person name="Ode P.J."/>
            <person name="Paul R."/>
            <person name="Zaspel J.M."/>
        </authorList>
    </citation>
    <scope>NUCLEOTIDE SEQUENCE [LARGE SCALE GENOMIC DNA]</scope>
    <source>
        <strain evidence="2">CgM1</strain>
    </source>
</reference>
<dbReference type="PANTHER" id="PTHR45669">
    <property type="entry name" value="GLUTAREDOXIN DOMAIN-CONTAINING CYSTEINE-RICH PROTEIN CG12206-RELATED"/>
    <property type="match status" value="1"/>
</dbReference>
<evidence type="ECO:0000259" key="1">
    <source>
        <dbReference type="Pfam" id="PF00462"/>
    </source>
</evidence>
<keyword evidence="3" id="KW-1185">Reference proteome</keyword>
<dbReference type="InterPro" id="IPR002109">
    <property type="entry name" value="Glutaredoxin"/>
</dbReference>
<feature type="domain" description="Glutaredoxin" evidence="1">
    <location>
        <begin position="11"/>
        <end position="61"/>
    </location>
</feature>
<evidence type="ECO:0000313" key="3">
    <source>
        <dbReference type="Proteomes" id="UP000826195"/>
    </source>
</evidence>